<protein>
    <submittedName>
        <fullName evidence="4">Transcriptional regulator GlxA family with amidase domain</fullName>
    </submittedName>
</protein>
<keyword evidence="5" id="KW-1185">Reference proteome</keyword>
<name>A0A7Z0ETM2_9ACTN</name>
<evidence type="ECO:0000313" key="5">
    <source>
        <dbReference type="Proteomes" id="UP000572051"/>
    </source>
</evidence>
<evidence type="ECO:0000313" key="4">
    <source>
        <dbReference type="EMBL" id="NYJ38078.1"/>
    </source>
</evidence>
<keyword evidence="1" id="KW-0805">Transcription regulation</keyword>
<keyword evidence="2" id="KW-0804">Transcription</keyword>
<dbReference type="GO" id="GO:0003700">
    <property type="term" value="F:DNA-binding transcription factor activity"/>
    <property type="evidence" value="ECO:0007669"/>
    <property type="project" value="InterPro"/>
</dbReference>
<dbReference type="Pfam" id="PF12833">
    <property type="entry name" value="HTH_18"/>
    <property type="match status" value="1"/>
</dbReference>
<dbReference type="Proteomes" id="UP000572051">
    <property type="component" value="Unassembled WGS sequence"/>
</dbReference>
<dbReference type="InterPro" id="IPR018060">
    <property type="entry name" value="HTH_AraC"/>
</dbReference>
<dbReference type="CDD" id="cd03137">
    <property type="entry name" value="GATase1_AraC_1"/>
    <property type="match status" value="1"/>
</dbReference>
<evidence type="ECO:0000256" key="1">
    <source>
        <dbReference type="ARBA" id="ARBA00023015"/>
    </source>
</evidence>
<dbReference type="Gene3D" id="3.40.50.880">
    <property type="match status" value="1"/>
</dbReference>
<dbReference type="InterPro" id="IPR009057">
    <property type="entry name" value="Homeodomain-like_sf"/>
</dbReference>
<dbReference type="PANTHER" id="PTHR43130">
    <property type="entry name" value="ARAC-FAMILY TRANSCRIPTIONAL REGULATOR"/>
    <property type="match status" value="1"/>
</dbReference>
<dbReference type="SUPFAM" id="SSF46689">
    <property type="entry name" value="Homeodomain-like"/>
    <property type="match status" value="2"/>
</dbReference>
<accession>A0A7Z0ETM2</accession>
<dbReference type="InterPro" id="IPR052158">
    <property type="entry name" value="INH-QAR"/>
</dbReference>
<proteinExistence type="predicted"/>
<dbReference type="SUPFAM" id="SSF52317">
    <property type="entry name" value="Class I glutamine amidotransferase-like"/>
    <property type="match status" value="1"/>
</dbReference>
<dbReference type="Gene3D" id="1.10.10.60">
    <property type="entry name" value="Homeodomain-like"/>
    <property type="match status" value="1"/>
</dbReference>
<reference evidence="4 5" key="1">
    <citation type="submission" date="2020-07" db="EMBL/GenBank/DDBJ databases">
        <title>Sequencing the genomes of 1000 actinobacteria strains.</title>
        <authorList>
            <person name="Klenk H.-P."/>
        </authorList>
    </citation>
    <scope>NUCLEOTIDE SEQUENCE [LARGE SCALE GENOMIC DNA]</scope>
    <source>
        <strain evidence="4 5">DSM 44442</strain>
    </source>
</reference>
<dbReference type="PROSITE" id="PS01124">
    <property type="entry name" value="HTH_ARAC_FAMILY_2"/>
    <property type="match status" value="1"/>
</dbReference>
<dbReference type="PANTHER" id="PTHR43130:SF3">
    <property type="entry name" value="HTH-TYPE TRANSCRIPTIONAL REGULATOR RV1931C"/>
    <property type="match status" value="1"/>
</dbReference>
<dbReference type="EMBL" id="JACCFS010000001">
    <property type="protein sequence ID" value="NYJ38078.1"/>
    <property type="molecule type" value="Genomic_DNA"/>
</dbReference>
<feature type="domain" description="HTH araC/xylS-type" evidence="3">
    <location>
        <begin position="213"/>
        <end position="311"/>
    </location>
</feature>
<dbReference type="SMART" id="SM00342">
    <property type="entry name" value="HTH_ARAC"/>
    <property type="match status" value="1"/>
</dbReference>
<sequence>MSHEVVIALFEGVQSLDVTGPLEVFCGASRAPGSHYRVRTASLGGRTVTSSSGLGLAPQADLCAVERIDTLVVPGGEGTREMDGEFVAWLAGAAPRAGRVAGVCTGAFWLAEAGLLDGRAATTHWAHCGRLAREYPRVRVRAEPIFVREGPICTSAGVSAGIDLALALVEEDLGRRVALEVARHLVVFLTRPGDQAQFSTHLAAQAAQRPAVREVQHWIAQHPGRDLRVEVLARRAGMSPRQFARVFAAQVGVSPGRYVERVRLETARRVLVEGEAPVAAVARRCGYGTAEAMRRAFVRALGCSPAQYRERFGSRR</sequence>
<dbReference type="GO" id="GO:0043565">
    <property type="term" value="F:sequence-specific DNA binding"/>
    <property type="evidence" value="ECO:0007669"/>
    <property type="project" value="InterPro"/>
</dbReference>
<dbReference type="RefSeq" id="WP_179829276.1">
    <property type="nucleotide sequence ID" value="NZ_JACCFS010000001.1"/>
</dbReference>
<dbReference type="InterPro" id="IPR002818">
    <property type="entry name" value="DJ-1/PfpI"/>
</dbReference>
<evidence type="ECO:0000259" key="3">
    <source>
        <dbReference type="PROSITE" id="PS01124"/>
    </source>
</evidence>
<evidence type="ECO:0000256" key="2">
    <source>
        <dbReference type="ARBA" id="ARBA00023163"/>
    </source>
</evidence>
<dbReference type="Pfam" id="PF01965">
    <property type="entry name" value="DJ-1_PfpI"/>
    <property type="match status" value="1"/>
</dbReference>
<dbReference type="AlphaFoldDB" id="A0A7Z0ETM2"/>
<comment type="caution">
    <text evidence="4">The sequence shown here is derived from an EMBL/GenBank/DDBJ whole genome shotgun (WGS) entry which is preliminary data.</text>
</comment>
<gene>
    <name evidence="4" type="ORF">HNR10_005959</name>
</gene>
<dbReference type="InterPro" id="IPR029062">
    <property type="entry name" value="Class_I_gatase-like"/>
</dbReference>
<organism evidence="4 5">
    <name type="scientific">Nocardiopsis aegyptia</name>
    <dbReference type="NCBI Taxonomy" id="220378"/>
    <lineage>
        <taxon>Bacteria</taxon>
        <taxon>Bacillati</taxon>
        <taxon>Actinomycetota</taxon>
        <taxon>Actinomycetes</taxon>
        <taxon>Streptosporangiales</taxon>
        <taxon>Nocardiopsidaceae</taxon>
        <taxon>Nocardiopsis</taxon>
    </lineage>
</organism>